<feature type="domain" description="MADF" evidence="1">
    <location>
        <begin position="10"/>
        <end position="103"/>
    </location>
</feature>
<protein>
    <recommendedName>
        <fullName evidence="1">MADF domain-containing protein</fullName>
    </recommendedName>
</protein>
<dbReference type="EMBL" id="CARXXK010000005">
    <property type="protein sequence ID" value="CAI6367546.1"/>
    <property type="molecule type" value="Genomic_DNA"/>
</dbReference>
<sequence length="114" mass="13360">MEWNNERVLDLIEAYKNKPVLWYPKDPKYYNKFAKADAWEELATQMNSTSDECKKKMTSLNASFRREKMKIKSSQGTGTGRDEVYESSWFAFKSLAFIMDKDNPRPTLNTVSKN</sequence>
<keyword evidence="3" id="KW-1185">Reference proteome</keyword>
<accession>A0AAV0XHE8</accession>
<proteinExistence type="predicted"/>
<dbReference type="Pfam" id="PF10545">
    <property type="entry name" value="MADF_DNA_bdg"/>
    <property type="match status" value="1"/>
</dbReference>
<dbReference type="SMART" id="SM00595">
    <property type="entry name" value="MADF"/>
    <property type="match status" value="1"/>
</dbReference>
<organism evidence="2 3">
    <name type="scientific">Macrosiphum euphorbiae</name>
    <name type="common">potato aphid</name>
    <dbReference type="NCBI Taxonomy" id="13131"/>
    <lineage>
        <taxon>Eukaryota</taxon>
        <taxon>Metazoa</taxon>
        <taxon>Ecdysozoa</taxon>
        <taxon>Arthropoda</taxon>
        <taxon>Hexapoda</taxon>
        <taxon>Insecta</taxon>
        <taxon>Pterygota</taxon>
        <taxon>Neoptera</taxon>
        <taxon>Paraneoptera</taxon>
        <taxon>Hemiptera</taxon>
        <taxon>Sternorrhyncha</taxon>
        <taxon>Aphidomorpha</taxon>
        <taxon>Aphidoidea</taxon>
        <taxon>Aphididae</taxon>
        <taxon>Macrosiphini</taxon>
        <taxon>Macrosiphum</taxon>
    </lineage>
</organism>
<evidence type="ECO:0000313" key="3">
    <source>
        <dbReference type="Proteomes" id="UP001160148"/>
    </source>
</evidence>
<dbReference type="PANTHER" id="PTHR21505:SF12">
    <property type="entry name" value="MADF DOMAIN-CONTAINING PROTEIN-RELATED"/>
    <property type="match status" value="1"/>
</dbReference>
<evidence type="ECO:0000313" key="2">
    <source>
        <dbReference type="EMBL" id="CAI6367546.1"/>
    </source>
</evidence>
<dbReference type="Proteomes" id="UP001160148">
    <property type="component" value="Unassembled WGS sequence"/>
</dbReference>
<gene>
    <name evidence="2" type="ORF">MEUPH1_LOCUS22011</name>
</gene>
<dbReference type="PANTHER" id="PTHR21505">
    <property type="entry name" value="MADF DOMAIN-CONTAINING PROTEIN-RELATED"/>
    <property type="match status" value="1"/>
</dbReference>
<comment type="caution">
    <text evidence="2">The sequence shown here is derived from an EMBL/GenBank/DDBJ whole genome shotgun (WGS) entry which is preliminary data.</text>
</comment>
<dbReference type="PROSITE" id="PS51029">
    <property type="entry name" value="MADF"/>
    <property type="match status" value="1"/>
</dbReference>
<evidence type="ECO:0000259" key="1">
    <source>
        <dbReference type="PROSITE" id="PS51029"/>
    </source>
</evidence>
<dbReference type="AlphaFoldDB" id="A0AAV0XHE8"/>
<name>A0AAV0XHE8_9HEMI</name>
<reference evidence="2 3" key="1">
    <citation type="submission" date="2023-01" db="EMBL/GenBank/DDBJ databases">
        <authorList>
            <person name="Whitehead M."/>
        </authorList>
    </citation>
    <scope>NUCLEOTIDE SEQUENCE [LARGE SCALE GENOMIC DNA]</scope>
</reference>
<dbReference type="InterPro" id="IPR006578">
    <property type="entry name" value="MADF-dom"/>
</dbReference>